<dbReference type="InterPro" id="IPR004101">
    <property type="entry name" value="Mur_ligase_C"/>
</dbReference>
<dbReference type="InterPro" id="IPR036615">
    <property type="entry name" value="Mur_ligase_C_dom_sf"/>
</dbReference>
<dbReference type="SUPFAM" id="SSF53623">
    <property type="entry name" value="MurD-like peptide ligases, catalytic domain"/>
    <property type="match status" value="1"/>
</dbReference>
<dbReference type="GO" id="GO:0008766">
    <property type="term" value="F:UDP-N-acetylmuramoylalanyl-D-glutamyl-2,6-diaminopimelate-D-alanyl-D-alanine ligase activity"/>
    <property type="evidence" value="ECO:0007669"/>
    <property type="project" value="RHEA"/>
</dbReference>
<feature type="region of interest" description="Disordered" evidence="12">
    <location>
        <begin position="457"/>
        <end position="476"/>
    </location>
</feature>
<evidence type="ECO:0000259" key="14">
    <source>
        <dbReference type="Pfam" id="PF02875"/>
    </source>
</evidence>
<keyword evidence="8 10" id="KW-0131">Cell cycle</keyword>
<dbReference type="GO" id="GO:0008360">
    <property type="term" value="P:regulation of cell shape"/>
    <property type="evidence" value="ECO:0007669"/>
    <property type="project" value="UniProtKB-KW"/>
</dbReference>
<feature type="domain" description="Mur ligase central" evidence="15">
    <location>
        <begin position="113"/>
        <end position="300"/>
    </location>
</feature>
<feature type="domain" description="Mur ligase C-terminal" evidence="14">
    <location>
        <begin position="324"/>
        <end position="443"/>
    </location>
</feature>
<dbReference type="GO" id="GO:0009252">
    <property type="term" value="P:peptidoglycan biosynthetic process"/>
    <property type="evidence" value="ECO:0007669"/>
    <property type="project" value="UniProtKB-UniRule"/>
</dbReference>
<dbReference type="GO" id="GO:0071555">
    <property type="term" value="P:cell wall organization"/>
    <property type="evidence" value="ECO:0007669"/>
    <property type="project" value="UniProtKB-KW"/>
</dbReference>
<keyword evidence="17" id="KW-1185">Reference proteome</keyword>
<comment type="caution">
    <text evidence="16">The sequence shown here is derived from an EMBL/GenBank/DDBJ whole genome shotgun (WGS) entry which is preliminary data.</text>
</comment>
<dbReference type="SUPFAM" id="SSF53244">
    <property type="entry name" value="MurD-like peptide ligases, peptide-binding domain"/>
    <property type="match status" value="1"/>
</dbReference>
<dbReference type="EMBL" id="BJYX01000003">
    <property type="protein sequence ID" value="GEO29027.1"/>
    <property type="molecule type" value="Genomic_DNA"/>
</dbReference>
<dbReference type="PANTHER" id="PTHR43024:SF1">
    <property type="entry name" value="UDP-N-ACETYLMURAMOYL-TRIPEPTIDE--D-ALANYL-D-ALANINE LIGASE"/>
    <property type="match status" value="1"/>
</dbReference>
<dbReference type="GO" id="GO:0005524">
    <property type="term" value="F:ATP binding"/>
    <property type="evidence" value="ECO:0007669"/>
    <property type="project" value="UniProtKB-UniRule"/>
</dbReference>
<name>A0A512CXU7_9MICO</name>
<dbReference type="InterPro" id="IPR013221">
    <property type="entry name" value="Mur_ligase_cen"/>
</dbReference>
<evidence type="ECO:0000256" key="4">
    <source>
        <dbReference type="ARBA" id="ARBA00022741"/>
    </source>
</evidence>
<keyword evidence="6 10" id="KW-0133">Cell shape</keyword>
<evidence type="ECO:0000313" key="17">
    <source>
        <dbReference type="Proteomes" id="UP000321534"/>
    </source>
</evidence>
<evidence type="ECO:0000256" key="1">
    <source>
        <dbReference type="ARBA" id="ARBA00022490"/>
    </source>
</evidence>
<dbReference type="Gene3D" id="3.90.190.20">
    <property type="entry name" value="Mur ligase, C-terminal domain"/>
    <property type="match status" value="1"/>
</dbReference>
<evidence type="ECO:0000256" key="6">
    <source>
        <dbReference type="ARBA" id="ARBA00022960"/>
    </source>
</evidence>
<protein>
    <recommendedName>
        <fullName evidence="10 11">UDP-N-acetylmuramoyl-tripeptide--D-alanyl-D-alanine ligase</fullName>
        <ecNumber evidence="10 11">6.3.2.10</ecNumber>
    </recommendedName>
    <alternativeName>
        <fullName evidence="10">D-alanyl-D-alanine-adding enzyme</fullName>
    </alternativeName>
</protein>
<feature type="domain" description="Mur ligase N-terminal catalytic" evidence="13">
    <location>
        <begin position="35"/>
        <end position="79"/>
    </location>
</feature>
<keyword evidence="7 10" id="KW-0573">Peptidoglycan synthesis</keyword>
<evidence type="ECO:0000256" key="12">
    <source>
        <dbReference type="SAM" id="MobiDB-lite"/>
    </source>
</evidence>
<proteinExistence type="inferred from homology"/>
<keyword evidence="5 10" id="KW-0067">ATP-binding</keyword>
<dbReference type="InterPro" id="IPR051046">
    <property type="entry name" value="MurCDEF_CellWall_CoF430Synth"/>
</dbReference>
<feature type="binding site" evidence="10">
    <location>
        <begin position="115"/>
        <end position="121"/>
    </location>
    <ligand>
        <name>ATP</name>
        <dbReference type="ChEBI" id="CHEBI:30616"/>
    </ligand>
</feature>
<sequence>MIGLTLGEIRDVTGGQVHGVETPELCASVVIDGTVTTDSRDCGPGSLYVARVGETADGHDFVGQAVAAGAVAALTSRPVEGVPCVVVDDVQTAFGRVARAVVDRAPELRIVGVTGSSGKTSVKDLLASVLSSVAETVAPVNSLNGEIGVPLTVCRVTPTTRFLVAEMGARGIGHIDYLTRIAPPQVAIVLNVGTAHIGEFGSRENIARAKSELPRAVPAEGLSILNADDAVVAGMAAGLASRVQLVGLAPDADVRAEDVTLDERGRAAYTLVCPQGTARVSLRQSGAHHVGNSLAVAAAALELGLSLDQVVAGLSAAEPASRWRMEITDRPDGVVVVNDAYNANPDSMRAALDAVAAMHVTGERWAVLGGMLELGPDSDAEHAGVGSYAASLAFDHVVAVGDGARPLAEAFPGAEWVPDTDAAHDLLASRLRPGDVVLLKSSRDSGLRWLGDRLAAEGGDITVPPAPATSGEEARG</sequence>
<evidence type="ECO:0000256" key="9">
    <source>
        <dbReference type="ARBA" id="ARBA00023316"/>
    </source>
</evidence>
<evidence type="ECO:0000256" key="7">
    <source>
        <dbReference type="ARBA" id="ARBA00022984"/>
    </source>
</evidence>
<dbReference type="OrthoDB" id="9800958at2"/>
<dbReference type="NCBIfam" id="TIGR01143">
    <property type="entry name" value="murF"/>
    <property type="match status" value="1"/>
</dbReference>
<keyword evidence="2 10" id="KW-0436">Ligase</keyword>
<gene>
    <name evidence="10 16" type="primary">murF</name>
    <name evidence="16" type="ORF">TAE01_08370</name>
</gene>
<evidence type="ECO:0000256" key="5">
    <source>
        <dbReference type="ARBA" id="ARBA00022840"/>
    </source>
</evidence>
<evidence type="ECO:0000256" key="11">
    <source>
        <dbReference type="RuleBase" id="RU004136"/>
    </source>
</evidence>
<dbReference type="Proteomes" id="UP000321534">
    <property type="component" value="Unassembled WGS sequence"/>
</dbReference>
<evidence type="ECO:0000256" key="2">
    <source>
        <dbReference type="ARBA" id="ARBA00022598"/>
    </source>
</evidence>
<evidence type="ECO:0000256" key="3">
    <source>
        <dbReference type="ARBA" id="ARBA00022618"/>
    </source>
</evidence>
<dbReference type="InterPro" id="IPR000713">
    <property type="entry name" value="Mur_ligase_N"/>
</dbReference>
<evidence type="ECO:0000259" key="13">
    <source>
        <dbReference type="Pfam" id="PF01225"/>
    </source>
</evidence>
<reference evidence="16 17" key="1">
    <citation type="submission" date="2019-07" db="EMBL/GenBank/DDBJ databases">
        <title>Whole genome shotgun sequence of Terrabacter aerolatus NBRC 106305.</title>
        <authorList>
            <person name="Hosoyama A."/>
            <person name="Uohara A."/>
            <person name="Ohji S."/>
            <person name="Ichikawa N."/>
        </authorList>
    </citation>
    <scope>NUCLEOTIDE SEQUENCE [LARGE SCALE GENOMIC DNA]</scope>
    <source>
        <strain evidence="16 17">NBRC 106305</strain>
    </source>
</reference>
<dbReference type="AlphaFoldDB" id="A0A512CXU7"/>
<comment type="similarity">
    <text evidence="10">Belongs to the MurCDEF family. MurF subfamily.</text>
</comment>
<dbReference type="HAMAP" id="MF_02019">
    <property type="entry name" value="MurF"/>
    <property type="match status" value="1"/>
</dbReference>
<dbReference type="Pfam" id="PF08245">
    <property type="entry name" value="Mur_ligase_M"/>
    <property type="match status" value="1"/>
</dbReference>
<dbReference type="Pfam" id="PF01225">
    <property type="entry name" value="Mur_ligase"/>
    <property type="match status" value="1"/>
</dbReference>
<dbReference type="PANTHER" id="PTHR43024">
    <property type="entry name" value="UDP-N-ACETYLMURAMOYL-TRIPEPTIDE--D-ALANYL-D-ALANINE LIGASE"/>
    <property type="match status" value="1"/>
</dbReference>
<evidence type="ECO:0000259" key="15">
    <source>
        <dbReference type="Pfam" id="PF08245"/>
    </source>
</evidence>
<keyword evidence="3 10" id="KW-0132">Cell division</keyword>
<dbReference type="GO" id="GO:0005737">
    <property type="term" value="C:cytoplasm"/>
    <property type="evidence" value="ECO:0007669"/>
    <property type="project" value="UniProtKB-SubCell"/>
</dbReference>
<dbReference type="Gene3D" id="3.40.1190.10">
    <property type="entry name" value="Mur-like, catalytic domain"/>
    <property type="match status" value="1"/>
</dbReference>
<dbReference type="Gene3D" id="3.40.1390.10">
    <property type="entry name" value="MurE/MurF, N-terminal domain"/>
    <property type="match status" value="1"/>
</dbReference>
<dbReference type="InterPro" id="IPR005863">
    <property type="entry name" value="UDP-N-AcMur_synth"/>
</dbReference>
<dbReference type="UniPathway" id="UPA00219"/>
<dbReference type="GO" id="GO:0051301">
    <property type="term" value="P:cell division"/>
    <property type="evidence" value="ECO:0007669"/>
    <property type="project" value="UniProtKB-KW"/>
</dbReference>
<evidence type="ECO:0000256" key="10">
    <source>
        <dbReference type="HAMAP-Rule" id="MF_02019"/>
    </source>
</evidence>
<evidence type="ECO:0000313" key="16">
    <source>
        <dbReference type="EMBL" id="GEO29027.1"/>
    </source>
</evidence>
<dbReference type="EC" id="6.3.2.10" evidence="10 11"/>
<dbReference type="InterPro" id="IPR035911">
    <property type="entry name" value="MurE/MurF_N"/>
</dbReference>
<dbReference type="RefSeq" id="WP_147063727.1">
    <property type="nucleotide sequence ID" value="NZ_BAAARO010000008.1"/>
</dbReference>
<keyword evidence="1 10" id="KW-0963">Cytoplasm</keyword>
<comment type="pathway">
    <text evidence="10 11">Cell wall biogenesis; peptidoglycan biosynthesis.</text>
</comment>
<keyword evidence="4 10" id="KW-0547">Nucleotide-binding</keyword>
<dbReference type="SUPFAM" id="SSF63418">
    <property type="entry name" value="MurE/MurF N-terminal domain"/>
    <property type="match status" value="1"/>
</dbReference>
<dbReference type="Pfam" id="PF02875">
    <property type="entry name" value="Mur_ligase_C"/>
    <property type="match status" value="1"/>
</dbReference>
<dbReference type="InterPro" id="IPR036565">
    <property type="entry name" value="Mur-like_cat_sf"/>
</dbReference>
<comment type="catalytic activity">
    <reaction evidence="10 11">
        <text>D-alanyl-D-alanine + UDP-N-acetyl-alpha-D-muramoyl-L-alanyl-gamma-D-glutamyl-meso-2,6-diaminopimelate + ATP = UDP-N-acetyl-alpha-D-muramoyl-L-alanyl-gamma-D-glutamyl-meso-2,6-diaminopimeloyl-D-alanyl-D-alanine + ADP + phosphate + H(+)</text>
        <dbReference type="Rhea" id="RHEA:28374"/>
        <dbReference type="ChEBI" id="CHEBI:15378"/>
        <dbReference type="ChEBI" id="CHEBI:30616"/>
        <dbReference type="ChEBI" id="CHEBI:43474"/>
        <dbReference type="ChEBI" id="CHEBI:57822"/>
        <dbReference type="ChEBI" id="CHEBI:61386"/>
        <dbReference type="ChEBI" id="CHEBI:83905"/>
        <dbReference type="ChEBI" id="CHEBI:456216"/>
        <dbReference type="EC" id="6.3.2.10"/>
    </reaction>
</comment>
<comment type="function">
    <text evidence="10 11">Involved in cell wall formation. Catalyzes the final step in the synthesis of UDP-N-acetylmuramoyl-pentapeptide, the precursor of murein.</text>
</comment>
<evidence type="ECO:0000256" key="8">
    <source>
        <dbReference type="ARBA" id="ARBA00023306"/>
    </source>
</evidence>
<comment type="subcellular location">
    <subcellularLocation>
        <location evidence="10 11">Cytoplasm</location>
    </subcellularLocation>
</comment>
<accession>A0A512CXU7</accession>
<organism evidence="16 17">
    <name type="scientific">Terrabacter aerolatus</name>
    <dbReference type="NCBI Taxonomy" id="422442"/>
    <lineage>
        <taxon>Bacteria</taxon>
        <taxon>Bacillati</taxon>
        <taxon>Actinomycetota</taxon>
        <taxon>Actinomycetes</taxon>
        <taxon>Micrococcales</taxon>
        <taxon>Intrasporangiaceae</taxon>
        <taxon>Terrabacter</taxon>
    </lineage>
</organism>
<keyword evidence="9 10" id="KW-0961">Cell wall biogenesis/degradation</keyword>
<dbReference type="GO" id="GO:0047480">
    <property type="term" value="F:UDP-N-acetylmuramoyl-tripeptide-D-alanyl-D-alanine ligase activity"/>
    <property type="evidence" value="ECO:0007669"/>
    <property type="project" value="UniProtKB-UniRule"/>
</dbReference>